<reference evidence="3" key="1">
    <citation type="submission" date="2022-08" db="EMBL/GenBank/DDBJ databases">
        <authorList>
            <person name="Marques A."/>
        </authorList>
    </citation>
    <scope>NUCLEOTIDE SEQUENCE</scope>
    <source>
        <strain evidence="3">RhyPub2mFocal</strain>
        <tissue evidence="3">Leaves</tissue>
    </source>
</reference>
<dbReference type="PANTHER" id="PTHR46033">
    <property type="entry name" value="PROTEIN MAIN-LIKE 2"/>
    <property type="match status" value="1"/>
</dbReference>
<feature type="domain" description="Aminotransferase-like plant mobile" evidence="2">
    <location>
        <begin position="180"/>
        <end position="237"/>
    </location>
</feature>
<dbReference type="EMBL" id="JAMFTS010000001">
    <property type="protein sequence ID" value="KAJ4808002.1"/>
    <property type="molecule type" value="Genomic_DNA"/>
</dbReference>
<evidence type="ECO:0000313" key="4">
    <source>
        <dbReference type="Proteomes" id="UP001140206"/>
    </source>
</evidence>
<feature type="region of interest" description="Disordered" evidence="1">
    <location>
        <begin position="494"/>
        <end position="523"/>
    </location>
</feature>
<sequence>MQRSVLPRFCVHRPTIRGHTRLEKRLKNLGLYNFSRLREADDEIEATVGPARNVHRETWVKLDFGLITALIEFWRLETHTFHFPAREMIVTYEDVSHLWGLPTWGAPVFGPTDVGGDAIIANLLTADGDISGSRRSSENRKAIRLSWLRGLCKQFPHDEDEAGWDRYVRAYALELFDCDVSNPYDINWGAAVLACLFRSLDTASSWRPGSGVQNVGGPLLLLQMWAWTRLPVCRPGNTFNHDLFGLPDRASAVPYGRYIYPGRVARQFGKRQIVPPPATKPWSVQKELNEINNSTDRDTDWSDAWSWVKESWDNMEGNFLYQAGPFELRRHDDEYWTWYHKYGASNRIVYVEVNTANLDVREAAPPPARLPRLQQEPSWRKTNRTIARTLQVAYTGARLAIVRGYRQIGKSLLLTCRWELQDANQPTLLQDVLSRHNLPPVDDISVTPPEDVGQHIPGSFAPNQEVMNWLESEGDLDNPNWSTFQELLGSFDVAGETHIPDPSSTQEVPQPSSQFDTQQTPPQSFHHEFDISVKDYGLESLVYAPHSETVFGPGAHDDDEAGTSGAHDEPTVVDRTPPINRRGSPRARNSPDRFTPADY</sequence>
<feature type="compositionally biased region" description="Polar residues" evidence="1">
    <location>
        <begin position="502"/>
        <end position="523"/>
    </location>
</feature>
<feature type="region of interest" description="Disordered" evidence="1">
    <location>
        <begin position="549"/>
        <end position="599"/>
    </location>
</feature>
<dbReference type="PANTHER" id="PTHR46033:SF71">
    <property type="entry name" value="OS11G0534500 PROTEIN"/>
    <property type="match status" value="1"/>
</dbReference>
<proteinExistence type="predicted"/>
<dbReference type="Pfam" id="PF10536">
    <property type="entry name" value="PMD"/>
    <property type="match status" value="2"/>
</dbReference>
<evidence type="ECO:0000256" key="1">
    <source>
        <dbReference type="SAM" id="MobiDB-lite"/>
    </source>
</evidence>
<feature type="domain" description="Aminotransferase-like plant mobile" evidence="2">
    <location>
        <begin position="60"/>
        <end position="151"/>
    </location>
</feature>
<dbReference type="Proteomes" id="UP001140206">
    <property type="component" value="Chromosome 1"/>
</dbReference>
<name>A0AAV8GXG5_9POAL</name>
<dbReference type="GO" id="GO:0010073">
    <property type="term" value="P:meristem maintenance"/>
    <property type="evidence" value="ECO:0007669"/>
    <property type="project" value="InterPro"/>
</dbReference>
<protein>
    <submittedName>
        <fullName evidence="3">Serine/threonine-protein phosphatase 7 long form-like protein</fullName>
    </submittedName>
</protein>
<dbReference type="InterPro" id="IPR044824">
    <property type="entry name" value="MAIN-like"/>
</dbReference>
<gene>
    <name evidence="3" type="ORF">LUZ62_020568</name>
</gene>
<comment type="caution">
    <text evidence="3">The sequence shown here is derived from an EMBL/GenBank/DDBJ whole genome shotgun (WGS) entry which is preliminary data.</text>
</comment>
<dbReference type="InterPro" id="IPR019557">
    <property type="entry name" value="AminoTfrase-like_pln_mobile"/>
</dbReference>
<keyword evidence="4" id="KW-1185">Reference proteome</keyword>
<organism evidence="3 4">
    <name type="scientific">Rhynchospora pubera</name>
    <dbReference type="NCBI Taxonomy" id="906938"/>
    <lineage>
        <taxon>Eukaryota</taxon>
        <taxon>Viridiplantae</taxon>
        <taxon>Streptophyta</taxon>
        <taxon>Embryophyta</taxon>
        <taxon>Tracheophyta</taxon>
        <taxon>Spermatophyta</taxon>
        <taxon>Magnoliopsida</taxon>
        <taxon>Liliopsida</taxon>
        <taxon>Poales</taxon>
        <taxon>Cyperaceae</taxon>
        <taxon>Cyperoideae</taxon>
        <taxon>Rhynchosporeae</taxon>
        <taxon>Rhynchospora</taxon>
    </lineage>
</organism>
<evidence type="ECO:0000313" key="3">
    <source>
        <dbReference type="EMBL" id="KAJ4808002.1"/>
    </source>
</evidence>
<accession>A0AAV8GXG5</accession>
<evidence type="ECO:0000259" key="2">
    <source>
        <dbReference type="Pfam" id="PF10536"/>
    </source>
</evidence>
<dbReference type="AlphaFoldDB" id="A0AAV8GXG5"/>